<keyword evidence="4" id="KW-1185">Reference proteome</keyword>
<evidence type="ECO:0000259" key="2">
    <source>
        <dbReference type="PROSITE" id="PS51272"/>
    </source>
</evidence>
<organism evidence="3 4">
    <name type="scientific">Paenibacillus radicis</name>
    <name type="common">ex Xue et al. 2023</name>
    <dbReference type="NCBI Taxonomy" id="2972489"/>
    <lineage>
        <taxon>Bacteria</taxon>
        <taxon>Bacillati</taxon>
        <taxon>Bacillota</taxon>
        <taxon>Bacilli</taxon>
        <taxon>Bacillales</taxon>
        <taxon>Paenibacillaceae</taxon>
        <taxon>Paenibacillus</taxon>
    </lineage>
</organism>
<dbReference type="RefSeq" id="WP_258215431.1">
    <property type="nucleotide sequence ID" value="NZ_JANQBD010000016.1"/>
</dbReference>
<feature type="domain" description="SLH" evidence="2">
    <location>
        <begin position="1094"/>
        <end position="1155"/>
    </location>
</feature>
<reference evidence="3 4" key="1">
    <citation type="submission" date="2022-08" db="EMBL/GenBank/DDBJ databases">
        <title>Paenibacillus endoradicis sp. nov., Paenibacillus radicibacter sp. nov and Paenibacillus pararadicis sp. nov., three cold-adapted plant growth-promoting bacteria isolated from root of Larix gmelinii in Great Khingan.</title>
        <authorList>
            <person name="Xue H."/>
        </authorList>
    </citation>
    <scope>NUCLEOTIDE SEQUENCE [LARGE SCALE GENOMIC DNA]</scope>
    <source>
        <strain evidence="3 4">N5-1-1-5</strain>
    </source>
</reference>
<comment type="caution">
    <text evidence="3">The sequence shown here is derived from an EMBL/GenBank/DDBJ whole genome shotgun (WGS) entry which is preliminary data.</text>
</comment>
<keyword evidence="1" id="KW-0732">Signal</keyword>
<gene>
    <name evidence="3" type="ORF">NV381_21430</name>
</gene>
<proteinExistence type="predicted"/>
<dbReference type="InterPro" id="IPR001119">
    <property type="entry name" value="SLH_dom"/>
</dbReference>
<evidence type="ECO:0000313" key="4">
    <source>
        <dbReference type="Proteomes" id="UP001300012"/>
    </source>
</evidence>
<accession>A0ABT1YKP5</accession>
<feature type="chain" id="PRO_5045091882" evidence="1">
    <location>
        <begin position="26"/>
        <end position="1305"/>
    </location>
</feature>
<dbReference type="PANTHER" id="PTHR43308">
    <property type="entry name" value="OUTER MEMBRANE PROTEIN ALPHA-RELATED"/>
    <property type="match status" value="1"/>
</dbReference>
<evidence type="ECO:0000256" key="1">
    <source>
        <dbReference type="SAM" id="SignalP"/>
    </source>
</evidence>
<dbReference type="InterPro" id="IPR051465">
    <property type="entry name" value="Cell_Envelope_Struct_Comp"/>
</dbReference>
<feature type="signal peptide" evidence="1">
    <location>
        <begin position="1"/>
        <end position="25"/>
    </location>
</feature>
<evidence type="ECO:0000313" key="3">
    <source>
        <dbReference type="EMBL" id="MCR8633751.1"/>
    </source>
</evidence>
<dbReference type="EMBL" id="JANQBD010000016">
    <property type="protein sequence ID" value="MCR8633751.1"/>
    <property type="molecule type" value="Genomic_DNA"/>
</dbReference>
<feature type="domain" description="SLH" evidence="2">
    <location>
        <begin position="1156"/>
        <end position="1222"/>
    </location>
</feature>
<sequence length="1305" mass="141068">MKKIVNYMLLFALLFSIIPAQFAAAAPPPPCLQADPSVVTCPPLVPNYFFPDDGELKATANMEILKSGTSGNLTRNTAKLSNSGKISIGGTFQQVTGSTLTLEVEQISLVGAEWVKQANKSSVTTVGAVNNRFQVSDVDLFQGYNRLTFIGSQGAATKKDVFYVLYDQAPLIKKMQINSNSELLDLNEGASLVLTKGVAYIQGTVDNANKMTINGEKASVLDNGLFYGPAMNLQPGLNKFEITIANNTDTITVKRQAYYYDKDKPFTIVDVTQDGVKQSLLTSPPPSFTGTTHSADLDLQFLVPFDSAPFNGNSTITINAGTPVNITAAGTNPKATETVITNTYGSPAFKLVNVTVPAAFYPLVEDSAGTLLPNQPVNIAISYIPSIGGTPWTIIDKFQFKLASGQTLIRGARLLQGYDGVSPITDATLSAPLNGQEVKTQDFYIIVDATAPLAVADPNDPTITNYLTVGLQPLGNTTITATQTGVASPAGATVNIGQVYKISNLPEGAQTIAFAVGTNPVSYTARVTYVSKLYIELDNLYEGQVIEKDTSVLTNNIVLSGKYIGFGPDARVKNEKLFVNNVNKTTGPISIVDANDNTIRNIDPMTLVISASGPLFIGENKIKITVDYTDGVSTILRNYVKEVKFYIVDKNLPVISDIRPLTPPTSTRVPLTDPIRANYLPPSPELQLINGAYVTTLSKFDLFVEGSGADDITIREGATEIFKMNPSATVPAPNAYYSRADFEGSRSAFKLRLDDVLIPAGSHTYTIVFTNNTNGAAATSTLTVQSQNVPYRVLSPVPNTGDKIIVNKNFVLFDIEAVGAKDVQINGNSAKLRKDMPNRYMYTLTGLKPDTDNKINLVIKGGSADVKETITVTYVSNPDKGTMFMEPMSDKHNVFNKALQLTFPKNNVLRREIDGKIEPKVDLLFGIADPENGNTELVNDYNQKVGTDIDSRTPSTPTQTRIPIDSSLSSSFDPGLGPRHFMRVSDYYWISAGMGEASKVGASDYKPVTGGLAPYSTEGTFTRYDDRRKVVPSERGVLTIKYDDSVVSQAAAEVTVFLLDDKGEWKNIGGKVDAKAKTVTVPFDQFGYYMVAKLKYGYDDISNHIWARDILQALLSKGYMPALFGNEFGADDSVTRGEFAGLMVRSLGMKINSDDNNTFGDILPGSNSAAWTYEEIETAARAGIVQGFEAQIFGADRPITREQAAVMLSRAMNVTLAMNDDKLKAKVEKAFADIASMDVYALPAIEAMNSAKVMVGSPVISPIPTKNKPLINFNPKGKMTRAEAAQIAVRLLQKYVKGALPANLS</sequence>
<dbReference type="Proteomes" id="UP001300012">
    <property type="component" value="Unassembled WGS sequence"/>
</dbReference>
<dbReference type="PROSITE" id="PS51272">
    <property type="entry name" value="SLH"/>
    <property type="match status" value="3"/>
</dbReference>
<feature type="domain" description="SLH" evidence="2">
    <location>
        <begin position="1228"/>
        <end position="1302"/>
    </location>
</feature>
<name>A0ABT1YKP5_9BACL</name>
<protein>
    <submittedName>
        <fullName evidence="3">S-layer homology domain-containing protein</fullName>
    </submittedName>
</protein>
<dbReference type="Pfam" id="PF00395">
    <property type="entry name" value="SLH"/>
    <property type="match status" value="3"/>
</dbReference>